<accession>A0A1H0TB43</accession>
<protein>
    <submittedName>
        <fullName evidence="2">HD domain-containing protein</fullName>
    </submittedName>
</protein>
<dbReference type="Gene3D" id="1.10.3210.10">
    <property type="entry name" value="Hypothetical protein af1432"/>
    <property type="match status" value="1"/>
</dbReference>
<dbReference type="OrthoDB" id="9802385at2"/>
<sequence>MNKISLAIEVATIAHKEQYRKLTNIPYIVHPYTVGMYLLKHGCSEDVVCAGILHDTLEDTEITLLDIEKQFGSEVARLVEECSEPFKEDVWEVRKQHTIDFLKTATKEVCMITCADKLHNIRSIRHDYQLIGEGVWEKFNRGRNQQAWYYKGIVNSLSKELSDEQLFLDLQKEISYIFD</sequence>
<dbReference type="InterPro" id="IPR052194">
    <property type="entry name" value="MESH1"/>
</dbReference>
<dbReference type="PANTHER" id="PTHR46246">
    <property type="entry name" value="GUANOSINE-3',5'-BIS(DIPHOSPHATE) 3'-PYROPHOSPHOHYDROLASE MESH1"/>
    <property type="match status" value="1"/>
</dbReference>
<evidence type="ECO:0000259" key="1">
    <source>
        <dbReference type="SMART" id="SM00471"/>
    </source>
</evidence>
<keyword evidence="3" id="KW-1185">Reference proteome</keyword>
<dbReference type="Pfam" id="PF13328">
    <property type="entry name" value="HD_4"/>
    <property type="match status" value="1"/>
</dbReference>
<reference evidence="3" key="1">
    <citation type="submission" date="2016-10" db="EMBL/GenBank/DDBJ databases">
        <authorList>
            <person name="Varghese N."/>
            <person name="Submissions S."/>
        </authorList>
    </citation>
    <scope>NUCLEOTIDE SEQUENCE [LARGE SCALE GENOMIC DNA]</scope>
    <source>
        <strain evidence="3">IBRC-M10078</strain>
    </source>
</reference>
<dbReference type="EMBL" id="FNJU01000003">
    <property type="protein sequence ID" value="SDP51247.1"/>
    <property type="molecule type" value="Genomic_DNA"/>
</dbReference>
<organism evidence="2 3">
    <name type="scientific">Litchfieldia salsa</name>
    <dbReference type="NCBI Taxonomy" id="930152"/>
    <lineage>
        <taxon>Bacteria</taxon>
        <taxon>Bacillati</taxon>
        <taxon>Bacillota</taxon>
        <taxon>Bacilli</taxon>
        <taxon>Bacillales</taxon>
        <taxon>Bacillaceae</taxon>
        <taxon>Litchfieldia</taxon>
    </lineage>
</organism>
<evidence type="ECO:0000313" key="3">
    <source>
        <dbReference type="Proteomes" id="UP000199159"/>
    </source>
</evidence>
<dbReference type="GO" id="GO:0008893">
    <property type="term" value="F:guanosine-3',5'-bis(diphosphate) 3'-diphosphatase activity"/>
    <property type="evidence" value="ECO:0007669"/>
    <property type="project" value="TreeGrafter"/>
</dbReference>
<feature type="domain" description="HD/PDEase" evidence="1">
    <location>
        <begin position="23"/>
        <end position="130"/>
    </location>
</feature>
<dbReference type="RefSeq" id="WP_090852327.1">
    <property type="nucleotide sequence ID" value="NZ_FNJU01000003.1"/>
</dbReference>
<dbReference type="InterPro" id="IPR003607">
    <property type="entry name" value="HD/PDEase_dom"/>
</dbReference>
<dbReference type="STRING" id="930152.SAMN05216565_103391"/>
<dbReference type="PANTHER" id="PTHR46246:SF1">
    <property type="entry name" value="GUANOSINE-3',5'-BIS(DIPHOSPHATE) 3'-PYROPHOSPHOHYDROLASE MESH1"/>
    <property type="match status" value="1"/>
</dbReference>
<dbReference type="AlphaFoldDB" id="A0A1H0TB43"/>
<proteinExistence type="predicted"/>
<dbReference type="SMART" id="SM00471">
    <property type="entry name" value="HDc"/>
    <property type="match status" value="1"/>
</dbReference>
<evidence type="ECO:0000313" key="2">
    <source>
        <dbReference type="EMBL" id="SDP51247.1"/>
    </source>
</evidence>
<gene>
    <name evidence="2" type="ORF">SAMN05216565_103391</name>
</gene>
<dbReference type="Proteomes" id="UP000199159">
    <property type="component" value="Unassembled WGS sequence"/>
</dbReference>
<dbReference type="SUPFAM" id="SSF109604">
    <property type="entry name" value="HD-domain/PDEase-like"/>
    <property type="match status" value="1"/>
</dbReference>
<name>A0A1H0TB43_9BACI</name>